<feature type="active site" description="Charge relay system" evidence="4">
    <location>
        <position position="131"/>
    </location>
</feature>
<feature type="active site" description="Charge relay system" evidence="4">
    <location>
        <position position="344"/>
    </location>
</feature>
<dbReference type="EMBL" id="BAABBE010000002">
    <property type="protein sequence ID" value="GAA3625320.1"/>
    <property type="molecule type" value="Genomic_DNA"/>
</dbReference>
<feature type="active site" description="Charge relay system" evidence="4">
    <location>
        <position position="168"/>
    </location>
</feature>
<keyword evidence="1 4" id="KW-0645">Protease</keyword>
<keyword evidence="2 4" id="KW-0378">Hydrolase</keyword>
<dbReference type="PROSITE" id="PS51892">
    <property type="entry name" value="SUBTILASE"/>
    <property type="match status" value="1"/>
</dbReference>
<dbReference type="SUPFAM" id="SSF52743">
    <property type="entry name" value="Subtilisin-like"/>
    <property type="match status" value="1"/>
</dbReference>
<reference evidence="7" key="1">
    <citation type="journal article" date="2019" name="Int. J. Syst. Evol. Microbiol.">
        <title>The Global Catalogue of Microorganisms (GCM) 10K type strain sequencing project: providing services to taxonomists for standard genome sequencing and annotation.</title>
        <authorList>
            <consortium name="The Broad Institute Genomics Platform"/>
            <consortium name="The Broad Institute Genome Sequencing Center for Infectious Disease"/>
            <person name="Wu L."/>
            <person name="Ma J."/>
        </authorList>
    </citation>
    <scope>NUCLEOTIDE SEQUENCE [LARGE SCALE GENOMIC DNA]</scope>
    <source>
        <strain evidence="7">JCM 17494</strain>
    </source>
</reference>
<name>A0ABP7A5L9_9PSEU</name>
<evidence type="ECO:0000256" key="1">
    <source>
        <dbReference type="ARBA" id="ARBA00022670"/>
    </source>
</evidence>
<dbReference type="PRINTS" id="PR00723">
    <property type="entry name" value="SUBTILISIN"/>
</dbReference>
<keyword evidence="7" id="KW-1185">Reference proteome</keyword>
<proteinExistence type="inferred from homology"/>
<dbReference type="Proteomes" id="UP001500711">
    <property type="component" value="Unassembled WGS sequence"/>
</dbReference>
<dbReference type="Pfam" id="PF00082">
    <property type="entry name" value="Peptidase_S8"/>
    <property type="match status" value="1"/>
</dbReference>
<keyword evidence="3 4" id="KW-0720">Serine protease</keyword>
<sequence>MQKDDKDQAAPDTLVVDLTEIEVVGSVLDDLGIWVTETEKVVEFDLALLKLELGGAALTDIDPVLAELRARFAGRAAGWSPLIGKNRRMASVFGAYPQTKSMSLWDPVPAEDSLPAFTREAGEGVRIGLLDTRIYEHPALAGLDIETPDPATRFGKDPGTECTVEDGHGVFTAGLILEQAPRATLVARHVLGSDGKAYAWDVIKKLAEFLNDKHPVDLMVLASGCRNTLDGRPPLIVERAMERLSAHMMIVAAAGNHGIVEGMSSDVHTTRNSATWPAALPRVVAVGVAGASYSPQLPWVNCAVHLGEDPRFVSTYLEDDNVKMLDGTTHVDFSKGYASWVGTSSAAAYVGGMVAAKLAASDKKSAYEVLPEVCAGPTVKEFDWQYRDDGSQRILG</sequence>
<organism evidence="6 7">
    <name type="scientific">Lentzea roselyniae</name>
    <dbReference type="NCBI Taxonomy" id="531940"/>
    <lineage>
        <taxon>Bacteria</taxon>
        <taxon>Bacillati</taxon>
        <taxon>Actinomycetota</taxon>
        <taxon>Actinomycetes</taxon>
        <taxon>Pseudonocardiales</taxon>
        <taxon>Pseudonocardiaceae</taxon>
        <taxon>Lentzea</taxon>
    </lineage>
</organism>
<evidence type="ECO:0000256" key="4">
    <source>
        <dbReference type="PROSITE-ProRule" id="PRU01240"/>
    </source>
</evidence>
<evidence type="ECO:0000259" key="5">
    <source>
        <dbReference type="Pfam" id="PF00082"/>
    </source>
</evidence>
<evidence type="ECO:0000256" key="2">
    <source>
        <dbReference type="ARBA" id="ARBA00022801"/>
    </source>
</evidence>
<evidence type="ECO:0000256" key="3">
    <source>
        <dbReference type="ARBA" id="ARBA00022825"/>
    </source>
</evidence>
<evidence type="ECO:0000313" key="7">
    <source>
        <dbReference type="Proteomes" id="UP001500711"/>
    </source>
</evidence>
<dbReference type="RefSeq" id="WP_346127861.1">
    <property type="nucleotide sequence ID" value="NZ_BAABBE010000002.1"/>
</dbReference>
<comment type="caution">
    <text evidence="6">The sequence shown here is derived from an EMBL/GenBank/DDBJ whole genome shotgun (WGS) entry which is preliminary data.</text>
</comment>
<gene>
    <name evidence="6" type="ORF">GCM10022267_09410</name>
</gene>
<dbReference type="InterPro" id="IPR036852">
    <property type="entry name" value="Peptidase_S8/S53_dom_sf"/>
</dbReference>
<evidence type="ECO:0000313" key="6">
    <source>
        <dbReference type="EMBL" id="GAA3625320.1"/>
    </source>
</evidence>
<feature type="domain" description="Peptidase S8/S53" evidence="5">
    <location>
        <begin position="122"/>
        <end position="367"/>
    </location>
</feature>
<dbReference type="InterPro" id="IPR000209">
    <property type="entry name" value="Peptidase_S8/S53_dom"/>
</dbReference>
<dbReference type="CDD" id="cd00306">
    <property type="entry name" value="Peptidases_S8_S53"/>
    <property type="match status" value="1"/>
</dbReference>
<dbReference type="InterPro" id="IPR015500">
    <property type="entry name" value="Peptidase_S8_subtilisin-rel"/>
</dbReference>
<dbReference type="Gene3D" id="3.40.50.200">
    <property type="entry name" value="Peptidase S8/S53 domain"/>
    <property type="match status" value="1"/>
</dbReference>
<protein>
    <recommendedName>
        <fullName evidence="5">Peptidase S8/S53 domain-containing protein</fullName>
    </recommendedName>
</protein>
<comment type="similarity">
    <text evidence="4">Belongs to the peptidase S8 family.</text>
</comment>
<accession>A0ABP7A5L9</accession>